<gene>
    <name evidence="3" type="ORF">U0042_24435</name>
</gene>
<dbReference type="CDD" id="cd00570">
    <property type="entry name" value="GST_N_family"/>
    <property type="match status" value="1"/>
</dbReference>
<dbReference type="Proteomes" id="UP001325479">
    <property type="component" value="Chromosome"/>
</dbReference>
<dbReference type="Pfam" id="PF13417">
    <property type="entry name" value="GST_N_3"/>
    <property type="match status" value="1"/>
</dbReference>
<dbReference type="RefSeq" id="WP_114813448.1">
    <property type="nucleotide sequence ID" value="NZ_CP139965.1"/>
</dbReference>
<evidence type="ECO:0000313" key="3">
    <source>
        <dbReference type="EMBL" id="WQD77183.1"/>
    </source>
</evidence>
<dbReference type="SFLD" id="SFLDS00019">
    <property type="entry name" value="Glutathione_Transferase_(cytos"/>
    <property type="match status" value="1"/>
</dbReference>
<dbReference type="InterPro" id="IPR040079">
    <property type="entry name" value="Glutathione_S-Trfase"/>
</dbReference>
<evidence type="ECO:0000259" key="2">
    <source>
        <dbReference type="PROSITE" id="PS50405"/>
    </source>
</evidence>
<dbReference type="Gene3D" id="1.20.1050.10">
    <property type="match status" value="1"/>
</dbReference>
<dbReference type="InterPro" id="IPR050983">
    <property type="entry name" value="GST_Omega/HSP26"/>
</dbReference>
<dbReference type="SUPFAM" id="SSF52833">
    <property type="entry name" value="Thioredoxin-like"/>
    <property type="match status" value="1"/>
</dbReference>
<reference evidence="3 4" key="1">
    <citation type="submission" date="2023-12" db="EMBL/GenBank/DDBJ databases">
        <title>Genome sequencing and assembly of bacterial species from a model synthetic community.</title>
        <authorList>
            <person name="Hogle S.L."/>
        </authorList>
    </citation>
    <scope>NUCLEOTIDE SEQUENCE [LARGE SCALE GENOMIC DNA]</scope>
    <source>
        <strain evidence="3 4">HAMBI 2494</strain>
    </source>
</reference>
<dbReference type="InterPro" id="IPR010987">
    <property type="entry name" value="Glutathione-S-Trfase_C-like"/>
</dbReference>
<accession>A0ABZ0WIM1</accession>
<feature type="domain" description="GST C-terminal" evidence="2">
    <location>
        <begin position="82"/>
        <end position="217"/>
    </location>
</feature>
<dbReference type="Gene3D" id="3.40.30.10">
    <property type="entry name" value="Glutaredoxin"/>
    <property type="match status" value="1"/>
</dbReference>
<dbReference type="SUPFAM" id="SSF47616">
    <property type="entry name" value="GST C-terminal domain-like"/>
    <property type="match status" value="1"/>
</dbReference>
<dbReference type="EMBL" id="CP139965">
    <property type="protein sequence ID" value="WQD77183.1"/>
    <property type="molecule type" value="Genomic_DNA"/>
</dbReference>
<proteinExistence type="predicted"/>
<protein>
    <submittedName>
        <fullName evidence="3">Glutathione S-transferase</fullName>
    </submittedName>
</protein>
<dbReference type="InterPro" id="IPR036282">
    <property type="entry name" value="Glutathione-S-Trfase_C_sf"/>
</dbReference>
<sequence>MIRLHGFALSNYYNKVKFVLLEHDIPFEEVFVQPSQEDAVRAHSPLGKVPWIETDEGDLCESAVIVEYLAARYPDRQIFSADPWEAAKERELIAFVDTHLELVARNLYKEAFFGGTITDATKARTEKLLAHHIAGFVRLAKFAPYLRGERFCVADTAAFVSLPPVGMATQAIYGRDFLLDAGIDWKRYVKVVGERPAAQRVSADRKAYVEAMQQQRT</sequence>
<name>A0ABZ0WIM1_9BURK</name>
<dbReference type="InterPro" id="IPR036249">
    <property type="entry name" value="Thioredoxin-like_sf"/>
</dbReference>
<organism evidence="3 4">
    <name type="scientific">Paraburkholderia kururiensis</name>
    <dbReference type="NCBI Taxonomy" id="984307"/>
    <lineage>
        <taxon>Bacteria</taxon>
        <taxon>Pseudomonadati</taxon>
        <taxon>Pseudomonadota</taxon>
        <taxon>Betaproteobacteria</taxon>
        <taxon>Burkholderiales</taxon>
        <taxon>Burkholderiaceae</taxon>
        <taxon>Paraburkholderia</taxon>
    </lineage>
</organism>
<evidence type="ECO:0000259" key="1">
    <source>
        <dbReference type="PROSITE" id="PS50404"/>
    </source>
</evidence>
<dbReference type="PANTHER" id="PTHR43968:SF6">
    <property type="entry name" value="GLUTATHIONE S-TRANSFERASE OMEGA"/>
    <property type="match status" value="1"/>
</dbReference>
<dbReference type="InterPro" id="IPR004045">
    <property type="entry name" value="Glutathione_S-Trfase_N"/>
</dbReference>
<keyword evidence="4" id="KW-1185">Reference proteome</keyword>
<dbReference type="PANTHER" id="PTHR43968">
    <property type="match status" value="1"/>
</dbReference>
<dbReference type="PROSITE" id="PS50405">
    <property type="entry name" value="GST_CTER"/>
    <property type="match status" value="1"/>
</dbReference>
<dbReference type="PROSITE" id="PS50404">
    <property type="entry name" value="GST_NTER"/>
    <property type="match status" value="1"/>
</dbReference>
<feature type="domain" description="GST N-terminal" evidence="1">
    <location>
        <begin position="1"/>
        <end position="77"/>
    </location>
</feature>
<evidence type="ECO:0000313" key="4">
    <source>
        <dbReference type="Proteomes" id="UP001325479"/>
    </source>
</evidence>